<accession>A0ABP4RIT7</accession>
<dbReference type="Proteomes" id="UP001500064">
    <property type="component" value="Unassembled WGS sequence"/>
</dbReference>
<proteinExistence type="predicted"/>
<evidence type="ECO:0000313" key="2">
    <source>
        <dbReference type="EMBL" id="GAA1652135.1"/>
    </source>
</evidence>
<organism evidence="2 3">
    <name type="scientific">Nonomuraea maheshkhaliensis</name>
    <dbReference type="NCBI Taxonomy" id="419590"/>
    <lineage>
        <taxon>Bacteria</taxon>
        <taxon>Bacillati</taxon>
        <taxon>Actinomycetota</taxon>
        <taxon>Actinomycetes</taxon>
        <taxon>Streptosporangiales</taxon>
        <taxon>Streptosporangiaceae</taxon>
        <taxon>Nonomuraea</taxon>
    </lineage>
</organism>
<feature type="region of interest" description="Disordered" evidence="1">
    <location>
        <begin position="110"/>
        <end position="140"/>
    </location>
</feature>
<comment type="caution">
    <text evidence="2">The sequence shown here is derived from an EMBL/GenBank/DDBJ whole genome shotgun (WGS) entry which is preliminary data.</text>
</comment>
<sequence>MPRVASWPWASPPQGGEHGRERAIGFNHDIGGTGYRSGGLIGRQLNKGKTWWKDSHRSHLWHTEMLGYDEQLINPAELACTRTLTRAGLVSRVRSTFTFAGGVDELAGGTVHVDTPLQPVGRQGDDQGAGPSNDDHRAVRRGQLQAAASGLTRLAERHAAVQAALTARPG</sequence>
<dbReference type="EMBL" id="BAAAMU010000046">
    <property type="protein sequence ID" value="GAA1652135.1"/>
    <property type="molecule type" value="Genomic_DNA"/>
</dbReference>
<keyword evidence="3" id="KW-1185">Reference proteome</keyword>
<protein>
    <submittedName>
        <fullName evidence="2">Uncharacterized protein</fullName>
    </submittedName>
</protein>
<gene>
    <name evidence="2" type="ORF">GCM10009733_056690</name>
</gene>
<evidence type="ECO:0000313" key="3">
    <source>
        <dbReference type="Proteomes" id="UP001500064"/>
    </source>
</evidence>
<name>A0ABP4RIT7_9ACTN</name>
<reference evidence="3" key="1">
    <citation type="journal article" date="2019" name="Int. J. Syst. Evol. Microbiol.">
        <title>The Global Catalogue of Microorganisms (GCM) 10K type strain sequencing project: providing services to taxonomists for standard genome sequencing and annotation.</title>
        <authorList>
            <consortium name="The Broad Institute Genomics Platform"/>
            <consortium name="The Broad Institute Genome Sequencing Center for Infectious Disease"/>
            <person name="Wu L."/>
            <person name="Ma J."/>
        </authorList>
    </citation>
    <scope>NUCLEOTIDE SEQUENCE [LARGE SCALE GENOMIC DNA]</scope>
    <source>
        <strain evidence="3">JCM 13929</strain>
    </source>
</reference>
<evidence type="ECO:0000256" key="1">
    <source>
        <dbReference type="SAM" id="MobiDB-lite"/>
    </source>
</evidence>